<dbReference type="Proteomes" id="UP000887116">
    <property type="component" value="Unassembled WGS sequence"/>
</dbReference>
<keyword evidence="2" id="KW-1185">Reference proteome</keyword>
<accession>A0A8X6GED9</accession>
<evidence type="ECO:0000313" key="1">
    <source>
        <dbReference type="EMBL" id="GFQ80698.1"/>
    </source>
</evidence>
<proteinExistence type="predicted"/>
<name>A0A8X6GED9_TRICU</name>
<evidence type="ECO:0000313" key="2">
    <source>
        <dbReference type="Proteomes" id="UP000887116"/>
    </source>
</evidence>
<comment type="caution">
    <text evidence="1">The sequence shown here is derived from an EMBL/GenBank/DDBJ whole genome shotgun (WGS) entry which is preliminary data.</text>
</comment>
<organism evidence="1 2">
    <name type="scientific">Trichonephila clavata</name>
    <name type="common">Joro spider</name>
    <name type="synonym">Nephila clavata</name>
    <dbReference type="NCBI Taxonomy" id="2740835"/>
    <lineage>
        <taxon>Eukaryota</taxon>
        <taxon>Metazoa</taxon>
        <taxon>Ecdysozoa</taxon>
        <taxon>Arthropoda</taxon>
        <taxon>Chelicerata</taxon>
        <taxon>Arachnida</taxon>
        <taxon>Araneae</taxon>
        <taxon>Araneomorphae</taxon>
        <taxon>Entelegynae</taxon>
        <taxon>Araneoidea</taxon>
        <taxon>Nephilidae</taxon>
        <taxon>Trichonephila</taxon>
    </lineage>
</organism>
<dbReference type="AlphaFoldDB" id="A0A8X6GED9"/>
<reference evidence="1" key="1">
    <citation type="submission" date="2020-07" db="EMBL/GenBank/DDBJ databases">
        <title>Multicomponent nature underlies the extraordinary mechanical properties of spider dragline silk.</title>
        <authorList>
            <person name="Kono N."/>
            <person name="Nakamura H."/>
            <person name="Mori M."/>
            <person name="Yoshida Y."/>
            <person name="Ohtoshi R."/>
            <person name="Malay A.D."/>
            <person name="Moran D.A.P."/>
            <person name="Tomita M."/>
            <person name="Numata K."/>
            <person name="Arakawa K."/>
        </authorList>
    </citation>
    <scope>NUCLEOTIDE SEQUENCE</scope>
</reference>
<dbReference type="EMBL" id="BMAO01032235">
    <property type="protein sequence ID" value="GFQ80698.1"/>
    <property type="molecule type" value="Genomic_DNA"/>
</dbReference>
<sequence>MARYRSSIVPEQERKNPCRYDDDFVSFNIKTNICVGNSGDQDRCDSLLACEKTFPKPLDDVFRSCIRDTYSGGDLNDCTDSSNLFGTPEQYQSFLQCFLTKLPEKSTLSDDENKEFDKYTKCVHKVGKKCFKKRGFKN</sequence>
<gene>
    <name evidence="1" type="primary">NCL1_47421</name>
    <name evidence="1" type="ORF">TNCT_103921</name>
</gene>
<protein>
    <submittedName>
        <fullName evidence="1">Uncharacterized protein</fullName>
    </submittedName>
</protein>
<dbReference type="OrthoDB" id="6424365at2759"/>